<dbReference type="EMBL" id="UOEB01000271">
    <property type="protein sequence ID" value="VAV85986.1"/>
    <property type="molecule type" value="Genomic_DNA"/>
</dbReference>
<gene>
    <name evidence="1" type="ORF">MNBD_BACTEROID02-871</name>
</gene>
<sequence length="188" mass="21650">KAIADLEKAALLVKETEDVIEQDGIPNSLNQPISTLHTNIWYHLGLAYYLKNELQKSLAAFKECLLNSTNDDLQVATRHWMYMILKRLELPEQAKVVLEPVHKDMTIIENFAYHNLLLFYKGELSEKELMENSNLESSLAVQYGIGNWHYYNDSIEKAIQIFEKITKTGNWAVFGYIAAEADLSRIKK</sequence>
<dbReference type="InterPro" id="IPR019734">
    <property type="entry name" value="TPR_rpt"/>
</dbReference>
<reference evidence="1" key="1">
    <citation type="submission" date="2018-06" db="EMBL/GenBank/DDBJ databases">
        <authorList>
            <person name="Zhirakovskaya E."/>
        </authorList>
    </citation>
    <scope>NUCLEOTIDE SEQUENCE</scope>
</reference>
<feature type="non-terminal residue" evidence="1">
    <location>
        <position position="1"/>
    </location>
</feature>
<accession>A0A3B0RAF2</accession>
<protein>
    <recommendedName>
        <fullName evidence="2">Adenylate cyclase</fullName>
    </recommendedName>
</protein>
<evidence type="ECO:0000313" key="1">
    <source>
        <dbReference type="EMBL" id="VAV85986.1"/>
    </source>
</evidence>
<name>A0A3B0RAF2_9ZZZZ</name>
<organism evidence="1">
    <name type="scientific">hydrothermal vent metagenome</name>
    <dbReference type="NCBI Taxonomy" id="652676"/>
    <lineage>
        <taxon>unclassified sequences</taxon>
        <taxon>metagenomes</taxon>
        <taxon>ecological metagenomes</taxon>
    </lineage>
</organism>
<evidence type="ECO:0008006" key="2">
    <source>
        <dbReference type="Google" id="ProtNLM"/>
    </source>
</evidence>
<dbReference type="SUPFAM" id="SSF48452">
    <property type="entry name" value="TPR-like"/>
    <property type="match status" value="1"/>
</dbReference>
<dbReference type="AlphaFoldDB" id="A0A3B0RAF2"/>
<dbReference type="PROSITE" id="PS50005">
    <property type="entry name" value="TPR"/>
    <property type="match status" value="1"/>
</dbReference>
<proteinExistence type="predicted"/>
<dbReference type="InterPro" id="IPR011990">
    <property type="entry name" value="TPR-like_helical_dom_sf"/>
</dbReference>
<dbReference type="Gene3D" id="1.25.40.10">
    <property type="entry name" value="Tetratricopeptide repeat domain"/>
    <property type="match status" value="1"/>
</dbReference>